<evidence type="ECO:0000256" key="1">
    <source>
        <dbReference type="ARBA" id="ARBA00023152"/>
    </source>
</evidence>
<feature type="active site" description="Tele-phosphohistidine intermediate" evidence="3">
    <location>
        <position position="10"/>
    </location>
</feature>
<dbReference type="PATRIC" id="fig|1073571.4.peg.2828"/>
<dbReference type="InterPro" id="IPR050275">
    <property type="entry name" value="PGM_Phosphatase"/>
</dbReference>
<dbReference type="PIRSF" id="PIRSF000709">
    <property type="entry name" value="6PFK_2-Ptase"/>
    <property type="match status" value="1"/>
</dbReference>
<dbReference type="PANTHER" id="PTHR48100">
    <property type="entry name" value="BROAD-SPECIFICITY PHOSPHATASE YOR283W-RELATED"/>
    <property type="match status" value="1"/>
</dbReference>
<evidence type="ECO:0000313" key="6">
    <source>
        <dbReference type="Proteomes" id="UP000033163"/>
    </source>
</evidence>
<dbReference type="SUPFAM" id="SSF53254">
    <property type="entry name" value="Phosphoglycerate mutase-like"/>
    <property type="match status" value="1"/>
</dbReference>
<dbReference type="CDD" id="cd07067">
    <property type="entry name" value="HP_PGM_like"/>
    <property type="match status" value="1"/>
</dbReference>
<dbReference type="GO" id="GO:0005737">
    <property type="term" value="C:cytoplasm"/>
    <property type="evidence" value="ECO:0007669"/>
    <property type="project" value="TreeGrafter"/>
</dbReference>
<keyword evidence="1" id="KW-0324">Glycolysis</keyword>
<protein>
    <submittedName>
        <fullName evidence="5">Phosphoglycerate mutase</fullName>
    </submittedName>
</protein>
<evidence type="ECO:0000313" key="5">
    <source>
        <dbReference type="EMBL" id="CQR55057.1"/>
    </source>
</evidence>
<sequence length="205" mass="23206">MSMKLYLTRHGETEWNVVHRMQGFEDSPLTALGVRQAESLKTALDAVPLDIVYTSPSPRAIRTAKLICGDRNIPLETSEALMEMGFGIWEGRVHADVEAQFPEQWNLFWNDPEKFAITDSETYTQVHDRAIGFLNEIVQKHPGKSVLIVTHTIVVKMLMAHFAGSELKQLWKSPEILPTSLSRIDITDDAAEIILHGDVKHYKNL</sequence>
<dbReference type="Gene3D" id="3.40.50.1240">
    <property type="entry name" value="Phosphoglycerate mutase-like"/>
    <property type="match status" value="1"/>
</dbReference>
<dbReference type="PROSITE" id="PS00175">
    <property type="entry name" value="PG_MUTASE"/>
    <property type="match status" value="1"/>
</dbReference>
<dbReference type="PANTHER" id="PTHR48100:SF1">
    <property type="entry name" value="HISTIDINE PHOSPHATASE FAMILY PROTEIN-RELATED"/>
    <property type="match status" value="1"/>
</dbReference>
<dbReference type="InterPro" id="IPR001345">
    <property type="entry name" value="PG/BPGM_mutase_AS"/>
</dbReference>
<dbReference type="Proteomes" id="UP000033163">
    <property type="component" value="Chromosome I"/>
</dbReference>
<dbReference type="HOGENOM" id="CLU_033323_9_0_9"/>
<reference evidence="6" key="1">
    <citation type="submission" date="2015-03" db="EMBL/GenBank/DDBJ databases">
        <authorList>
            <person name="Wibberg D."/>
        </authorList>
    </citation>
    <scope>NUCLEOTIDE SEQUENCE [LARGE SCALE GENOMIC DNA]</scope>
</reference>
<dbReference type="InterPro" id="IPR013078">
    <property type="entry name" value="His_Pase_superF_clade-1"/>
</dbReference>
<organism evidence="5 6">
    <name type="scientific">Paenibacillus riograndensis SBR5</name>
    <dbReference type="NCBI Taxonomy" id="1073571"/>
    <lineage>
        <taxon>Bacteria</taxon>
        <taxon>Bacillati</taxon>
        <taxon>Bacillota</taxon>
        <taxon>Bacilli</taxon>
        <taxon>Bacillales</taxon>
        <taxon>Paenibacillaceae</taxon>
        <taxon>Paenibacillus</taxon>
        <taxon>Paenibacillus sonchi group</taxon>
    </lineage>
</organism>
<evidence type="ECO:0000256" key="2">
    <source>
        <dbReference type="ARBA" id="ARBA00023235"/>
    </source>
</evidence>
<gene>
    <name evidence="5" type="ORF">PRIO_2653</name>
</gene>
<dbReference type="AlphaFoldDB" id="A0A0E4CWA5"/>
<keyword evidence="2" id="KW-0413">Isomerase</keyword>
<name>A0A0E4CWA5_9BACL</name>
<accession>A0A0E4CWA5</accession>
<dbReference type="GO" id="GO:0016791">
    <property type="term" value="F:phosphatase activity"/>
    <property type="evidence" value="ECO:0007669"/>
    <property type="project" value="TreeGrafter"/>
</dbReference>
<dbReference type="KEGG" id="pri:PRIO_2653"/>
<dbReference type="STRING" id="483937.AMQ84_11130"/>
<dbReference type="Pfam" id="PF00300">
    <property type="entry name" value="His_Phos_1"/>
    <property type="match status" value="1"/>
</dbReference>
<evidence type="ECO:0000256" key="3">
    <source>
        <dbReference type="PIRSR" id="PIRSR613078-1"/>
    </source>
</evidence>
<evidence type="ECO:0000256" key="4">
    <source>
        <dbReference type="PIRSR" id="PIRSR613078-2"/>
    </source>
</evidence>
<feature type="active site" description="Proton donor/acceptor" evidence="3">
    <location>
        <position position="83"/>
    </location>
</feature>
<dbReference type="SMART" id="SM00855">
    <property type="entry name" value="PGAM"/>
    <property type="match status" value="1"/>
</dbReference>
<dbReference type="EMBL" id="LN831776">
    <property type="protein sequence ID" value="CQR55057.1"/>
    <property type="molecule type" value="Genomic_DNA"/>
</dbReference>
<dbReference type="InterPro" id="IPR029033">
    <property type="entry name" value="His_PPase_superfam"/>
</dbReference>
<proteinExistence type="predicted"/>
<feature type="binding site" evidence="4">
    <location>
        <begin position="9"/>
        <end position="16"/>
    </location>
    <ligand>
        <name>substrate</name>
    </ligand>
</feature>
<feature type="binding site" evidence="4">
    <location>
        <position position="59"/>
    </location>
    <ligand>
        <name>substrate</name>
    </ligand>
</feature>